<dbReference type="Pfam" id="PF00892">
    <property type="entry name" value="EamA"/>
    <property type="match status" value="2"/>
</dbReference>
<name>A0A235FBJ5_9BACL</name>
<feature type="domain" description="EamA" evidence="8">
    <location>
        <begin position="150"/>
        <end position="287"/>
    </location>
</feature>
<evidence type="ECO:0000313" key="9">
    <source>
        <dbReference type="EMBL" id="OYD58701.1"/>
    </source>
</evidence>
<feature type="transmembrane region" description="Helical" evidence="7">
    <location>
        <begin position="177"/>
        <end position="199"/>
    </location>
</feature>
<evidence type="ECO:0000256" key="1">
    <source>
        <dbReference type="ARBA" id="ARBA00004651"/>
    </source>
</evidence>
<reference evidence="9 10" key="1">
    <citation type="submission" date="2017-07" db="EMBL/GenBank/DDBJ databases">
        <title>Fictibacillus sp. nov. GDSW-R2A3 Genome sequencing and assembly.</title>
        <authorList>
            <person name="Mayilraj S."/>
        </authorList>
    </citation>
    <scope>NUCLEOTIDE SEQUENCE [LARGE SCALE GENOMIC DNA]</scope>
    <source>
        <strain evidence="9 10">GDSW-R2A3</strain>
    </source>
</reference>
<evidence type="ECO:0000256" key="5">
    <source>
        <dbReference type="ARBA" id="ARBA00022989"/>
    </source>
</evidence>
<feature type="transmembrane region" description="Helical" evidence="7">
    <location>
        <begin position="69"/>
        <end position="93"/>
    </location>
</feature>
<dbReference type="RefSeq" id="WP_094250662.1">
    <property type="nucleotide sequence ID" value="NZ_JBHLXL010000001.1"/>
</dbReference>
<keyword evidence="10" id="KW-1185">Reference proteome</keyword>
<evidence type="ECO:0000256" key="6">
    <source>
        <dbReference type="ARBA" id="ARBA00023136"/>
    </source>
</evidence>
<dbReference type="EMBL" id="NOII01000001">
    <property type="protein sequence ID" value="OYD58701.1"/>
    <property type="molecule type" value="Genomic_DNA"/>
</dbReference>
<comment type="similarity">
    <text evidence="2">Belongs to the EamA transporter family.</text>
</comment>
<evidence type="ECO:0000313" key="10">
    <source>
        <dbReference type="Proteomes" id="UP000215059"/>
    </source>
</evidence>
<sequence>MKKNMLLADVSLLLVAAIWGTTFVIVQNAIALLEPYSFNSIRFLMAFLFLFLFILAFNRSTFKNTNASILIKGIILGFFLFLGYGFQTVGLLYTTSANAGFITGLSVVLVPLLSFFLLKSKLPLQSLVSSFIAAGGLYLLAAGKETGINKGDLFVLLCAFSFALHIVYTGKFAQKGTAWIITLTQLMTVGVCSLITALFTEDYKSITDMNILLSAEVITALIITAVFATALAFLAQTYFQVYTTPARVALIFATEPVFAALTAYVWLNETLGFKAAIGCFLILSGMIASEIPLFHYFNKKKERAA</sequence>
<keyword evidence="6 7" id="KW-0472">Membrane</keyword>
<feature type="transmembrane region" description="Helical" evidence="7">
    <location>
        <begin position="99"/>
        <end position="117"/>
    </location>
</feature>
<keyword evidence="3" id="KW-1003">Cell membrane</keyword>
<organism evidence="9 10">
    <name type="scientific">Fictibacillus aquaticus</name>
    <dbReference type="NCBI Taxonomy" id="2021314"/>
    <lineage>
        <taxon>Bacteria</taxon>
        <taxon>Bacillati</taxon>
        <taxon>Bacillota</taxon>
        <taxon>Bacilli</taxon>
        <taxon>Bacillales</taxon>
        <taxon>Fictibacillaceae</taxon>
        <taxon>Fictibacillus</taxon>
    </lineage>
</organism>
<protein>
    <submittedName>
        <fullName evidence="9">EamA family transporter</fullName>
    </submittedName>
</protein>
<dbReference type="OrthoDB" id="9804865at2"/>
<feature type="transmembrane region" description="Helical" evidence="7">
    <location>
        <begin position="12"/>
        <end position="33"/>
    </location>
</feature>
<feature type="domain" description="EamA" evidence="8">
    <location>
        <begin position="8"/>
        <end position="140"/>
    </location>
</feature>
<feature type="transmembrane region" description="Helical" evidence="7">
    <location>
        <begin position="153"/>
        <end position="170"/>
    </location>
</feature>
<dbReference type="AlphaFoldDB" id="A0A235FBJ5"/>
<dbReference type="Proteomes" id="UP000215059">
    <property type="component" value="Unassembled WGS sequence"/>
</dbReference>
<dbReference type="SUPFAM" id="SSF103481">
    <property type="entry name" value="Multidrug resistance efflux transporter EmrE"/>
    <property type="match status" value="2"/>
</dbReference>
<dbReference type="GO" id="GO:0005886">
    <property type="term" value="C:plasma membrane"/>
    <property type="evidence" value="ECO:0007669"/>
    <property type="project" value="UniProtKB-SubCell"/>
</dbReference>
<dbReference type="InterPro" id="IPR051258">
    <property type="entry name" value="Diverse_Substrate_Transporter"/>
</dbReference>
<comment type="caution">
    <text evidence="9">The sequence shown here is derived from an EMBL/GenBank/DDBJ whole genome shotgun (WGS) entry which is preliminary data.</text>
</comment>
<feature type="transmembrane region" description="Helical" evidence="7">
    <location>
        <begin position="211"/>
        <end position="234"/>
    </location>
</feature>
<evidence type="ECO:0000256" key="3">
    <source>
        <dbReference type="ARBA" id="ARBA00022475"/>
    </source>
</evidence>
<evidence type="ECO:0000259" key="8">
    <source>
        <dbReference type="Pfam" id="PF00892"/>
    </source>
</evidence>
<evidence type="ECO:0000256" key="7">
    <source>
        <dbReference type="SAM" id="Phobius"/>
    </source>
</evidence>
<feature type="transmembrane region" description="Helical" evidence="7">
    <location>
        <begin position="273"/>
        <end position="297"/>
    </location>
</feature>
<evidence type="ECO:0000256" key="4">
    <source>
        <dbReference type="ARBA" id="ARBA00022692"/>
    </source>
</evidence>
<feature type="transmembrane region" description="Helical" evidence="7">
    <location>
        <begin position="39"/>
        <end position="57"/>
    </location>
</feature>
<dbReference type="InterPro" id="IPR037185">
    <property type="entry name" value="EmrE-like"/>
</dbReference>
<keyword evidence="4 7" id="KW-0812">Transmembrane</keyword>
<feature type="transmembrane region" description="Helical" evidence="7">
    <location>
        <begin position="246"/>
        <end position="267"/>
    </location>
</feature>
<dbReference type="InterPro" id="IPR000620">
    <property type="entry name" value="EamA_dom"/>
</dbReference>
<gene>
    <name evidence="9" type="ORF">CGZ90_02025</name>
</gene>
<evidence type="ECO:0000256" key="2">
    <source>
        <dbReference type="ARBA" id="ARBA00007362"/>
    </source>
</evidence>
<dbReference type="PANTHER" id="PTHR42920:SF5">
    <property type="entry name" value="EAMA DOMAIN-CONTAINING PROTEIN"/>
    <property type="match status" value="1"/>
</dbReference>
<keyword evidence="5 7" id="KW-1133">Transmembrane helix</keyword>
<dbReference type="PANTHER" id="PTHR42920">
    <property type="entry name" value="OS03G0707200 PROTEIN-RELATED"/>
    <property type="match status" value="1"/>
</dbReference>
<comment type="subcellular location">
    <subcellularLocation>
        <location evidence="1">Cell membrane</location>
        <topology evidence="1">Multi-pass membrane protein</topology>
    </subcellularLocation>
</comment>
<accession>A0A235FBJ5</accession>
<feature type="transmembrane region" description="Helical" evidence="7">
    <location>
        <begin position="124"/>
        <end position="141"/>
    </location>
</feature>
<proteinExistence type="inferred from homology"/>